<dbReference type="AlphaFoldDB" id="A0A2R4MDX7"/>
<evidence type="ECO:0008006" key="3">
    <source>
        <dbReference type="Google" id="ProtNLM"/>
    </source>
</evidence>
<accession>A0A2R4MDX7</accession>
<proteinExistence type="predicted"/>
<dbReference type="KEGG" id="mmyr:MXMO3_01711"/>
<evidence type="ECO:0000313" key="1">
    <source>
        <dbReference type="EMBL" id="AVX04237.1"/>
    </source>
</evidence>
<sequence length="917" mass="99617">MGRVRTLHHAFNIGVVDKDKLPRVDLERMRLAAEQQQNLLPLTTGAMFVRPGTEYIAETPSSEEVLLREFVFGATDSALLEFGDEKLRIYNSDALLTRGAVTSTVGSDLIDYTDISTDGGNVQDTGIAFGATYGFTGIELNVTGQGGIAGIRQAVSTSNANEQHALRIRVHSGSLRFKCGSATGTDNFFAKTTLKPGTHSLAFTPTTSSYYIEFTREENGVGVLQSCQVEAAGVVEIDAPWTTNDLQNVRLAQSADVIFVGVGITGRPQRIERRSAESWSIVEFAPFDGPWANYIYAAEDQIEFNSTEFFQLVKGTSSGPNLGLDNHPAVGPKDFVKVEHSDRGVNTVLSAEAQFTDPIRVTGIKSANWHDREWTYTISGTWTGTLKWQRSFDAADFGYKDFRESTASATIDITTNKTSIKNEDDDDNAIVYYRLGFSRGDYTSGSAEIDISYGGYGGTGIFRKHYESLTVGSLGNVISPIKGTGLSSAWKPCAWSSYYGFPSAPALFDGRLFWIRFDKIWGSISDAYESFDEDFEGDAGTIARSIATGGVDGAQWILPLQRLVVGTSGATISARSSSFDTPLTPSDFTLRAFDSVGCANVDAVSVDNRGIFVERSGKKLFHLVFDGGERDYKAHEISKLTNDIFDAGVKQLAVQRRPETRIWAVLNDGSVVCLVYEPEDEVLAFTTVIVADGEVESVAVLPGSSADNVYFSVKRTIDGSTVRYVEKLAKDSEALPNNICVSLDSSKIYRDISSTATLTGLDHLEGEEVRVWADGSPLIDTYTVTSGQITLSTAVTNAVVGLPYTARYKSARLAYGGEGGTAMGQIKKVNNINMVLTEFVRDGVKYGPEFDNADHPLDPLPVLVDGVSADEISSTVFDDTKLEFDGGWDVDSRVCLEVRSPNVAKFVSLILDVETNG</sequence>
<dbReference type="RefSeq" id="WP_117395581.1">
    <property type="nucleotide sequence ID" value="NZ_CP021330.1"/>
</dbReference>
<dbReference type="EMBL" id="CP021330">
    <property type="protein sequence ID" value="AVX04237.1"/>
    <property type="molecule type" value="Genomic_DNA"/>
</dbReference>
<dbReference type="Proteomes" id="UP000258927">
    <property type="component" value="Chromosome"/>
</dbReference>
<keyword evidence="2" id="KW-1185">Reference proteome</keyword>
<name>A0A2R4MDX7_9HYPH</name>
<reference evidence="1 2" key="1">
    <citation type="submission" date="2017-05" db="EMBL/GenBank/DDBJ databases">
        <title>Genome Analysis of Maritalea myrionectae HL2708#5.</title>
        <authorList>
            <consortium name="Cotde Inc.-PKNU"/>
            <person name="Jang D."/>
            <person name="Oh H.-M."/>
        </authorList>
    </citation>
    <scope>NUCLEOTIDE SEQUENCE [LARGE SCALE GENOMIC DNA]</scope>
    <source>
        <strain evidence="1 2">HL2708#5</strain>
    </source>
</reference>
<gene>
    <name evidence="1" type="ORF">MXMO3_01711</name>
</gene>
<evidence type="ECO:0000313" key="2">
    <source>
        <dbReference type="Proteomes" id="UP000258927"/>
    </source>
</evidence>
<protein>
    <recommendedName>
        <fullName evidence="3">Ubiquitin-activating enzyme E1 FCCH domain-containing protein</fullName>
    </recommendedName>
</protein>
<organism evidence="1 2">
    <name type="scientific">Maritalea myrionectae</name>
    <dbReference type="NCBI Taxonomy" id="454601"/>
    <lineage>
        <taxon>Bacteria</taxon>
        <taxon>Pseudomonadati</taxon>
        <taxon>Pseudomonadota</taxon>
        <taxon>Alphaproteobacteria</taxon>
        <taxon>Hyphomicrobiales</taxon>
        <taxon>Devosiaceae</taxon>
        <taxon>Maritalea</taxon>
    </lineage>
</organism>